<protein>
    <submittedName>
        <fullName evidence="8">RDD family membrane protein YckC</fullName>
    </submittedName>
</protein>
<feature type="transmembrane region" description="Helical" evidence="6">
    <location>
        <begin position="88"/>
        <end position="108"/>
    </location>
</feature>
<dbReference type="Pfam" id="PF06271">
    <property type="entry name" value="RDD"/>
    <property type="match status" value="1"/>
</dbReference>
<accession>A0ABT9YM90</accession>
<dbReference type="RefSeq" id="WP_306983938.1">
    <property type="nucleotide sequence ID" value="NZ_JAUSUA010000004.1"/>
</dbReference>
<name>A0ABT9YM90_9BACI</name>
<comment type="caution">
    <text evidence="8">The sequence shown here is derived from an EMBL/GenBank/DDBJ whole genome shotgun (WGS) entry which is preliminary data.</text>
</comment>
<dbReference type="PANTHER" id="PTHR36115:SF9">
    <property type="entry name" value="LMO1584 PROTEIN"/>
    <property type="match status" value="1"/>
</dbReference>
<evidence type="ECO:0000256" key="4">
    <source>
        <dbReference type="ARBA" id="ARBA00022989"/>
    </source>
</evidence>
<dbReference type="InterPro" id="IPR010432">
    <property type="entry name" value="RDD"/>
</dbReference>
<evidence type="ECO:0000256" key="2">
    <source>
        <dbReference type="ARBA" id="ARBA00022475"/>
    </source>
</evidence>
<keyword evidence="5 6" id="KW-0472">Membrane</keyword>
<evidence type="ECO:0000256" key="3">
    <source>
        <dbReference type="ARBA" id="ARBA00022692"/>
    </source>
</evidence>
<dbReference type="InterPro" id="IPR051791">
    <property type="entry name" value="Pra-immunoreactive"/>
</dbReference>
<evidence type="ECO:0000256" key="6">
    <source>
        <dbReference type="SAM" id="Phobius"/>
    </source>
</evidence>
<dbReference type="Proteomes" id="UP001225034">
    <property type="component" value="Unassembled WGS sequence"/>
</dbReference>
<feature type="domain" description="RDD" evidence="7">
    <location>
        <begin position="49"/>
        <end position="181"/>
    </location>
</feature>
<feature type="transmembrane region" description="Helical" evidence="6">
    <location>
        <begin position="148"/>
        <end position="170"/>
    </location>
</feature>
<dbReference type="EMBL" id="JAUSUA010000004">
    <property type="protein sequence ID" value="MDQ0208124.1"/>
    <property type="molecule type" value="Genomic_DNA"/>
</dbReference>
<keyword evidence="2" id="KW-1003">Cell membrane</keyword>
<feature type="transmembrane region" description="Helical" evidence="6">
    <location>
        <begin position="56"/>
        <end position="81"/>
    </location>
</feature>
<sequence>MIQHSTYTPLARSRRTRLRNRDLMKTEEENQHQQLPEQPVEEAVEVPHYAGFWVRLWAFLLDLLVLFSINSVFINSWFIFLDDGFQSIGPFATLTFIHALTFFLYFAIMTKLLGKTVGKMVLGIKVVSTDGSPLTWKQMFFREGVVRLVYHIQIFWFMLFLWVYILIAFVPTKRGLHDLVADTSVIHDKK</sequence>
<gene>
    <name evidence="8" type="ORF">J2S05_002933</name>
</gene>
<evidence type="ECO:0000313" key="9">
    <source>
        <dbReference type="Proteomes" id="UP001225034"/>
    </source>
</evidence>
<keyword evidence="3 6" id="KW-0812">Transmembrane</keyword>
<comment type="subcellular location">
    <subcellularLocation>
        <location evidence="1">Cell membrane</location>
        <topology evidence="1">Multi-pass membrane protein</topology>
    </subcellularLocation>
</comment>
<dbReference type="PANTHER" id="PTHR36115">
    <property type="entry name" value="PROLINE-RICH ANTIGEN HOMOLOG-RELATED"/>
    <property type="match status" value="1"/>
</dbReference>
<reference evidence="8 9" key="1">
    <citation type="submission" date="2023-07" db="EMBL/GenBank/DDBJ databases">
        <title>Genomic Encyclopedia of Type Strains, Phase IV (KMG-IV): sequencing the most valuable type-strain genomes for metagenomic binning, comparative biology and taxonomic classification.</title>
        <authorList>
            <person name="Goeker M."/>
        </authorList>
    </citation>
    <scope>NUCLEOTIDE SEQUENCE [LARGE SCALE GENOMIC DNA]</scope>
    <source>
        <strain evidence="8 9">DSM 19154</strain>
    </source>
</reference>
<keyword evidence="4 6" id="KW-1133">Transmembrane helix</keyword>
<keyword evidence="9" id="KW-1185">Reference proteome</keyword>
<proteinExistence type="predicted"/>
<evidence type="ECO:0000259" key="7">
    <source>
        <dbReference type="Pfam" id="PF06271"/>
    </source>
</evidence>
<evidence type="ECO:0000256" key="5">
    <source>
        <dbReference type="ARBA" id="ARBA00023136"/>
    </source>
</evidence>
<organism evidence="8 9">
    <name type="scientific">Alkalicoccobacillus murimartini</name>
    <dbReference type="NCBI Taxonomy" id="171685"/>
    <lineage>
        <taxon>Bacteria</taxon>
        <taxon>Bacillati</taxon>
        <taxon>Bacillota</taxon>
        <taxon>Bacilli</taxon>
        <taxon>Bacillales</taxon>
        <taxon>Bacillaceae</taxon>
        <taxon>Alkalicoccobacillus</taxon>
    </lineage>
</organism>
<evidence type="ECO:0000256" key="1">
    <source>
        <dbReference type="ARBA" id="ARBA00004651"/>
    </source>
</evidence>
<evidence type="ECO:0000313" key="8">
    <source>
        <dbReference type="EMBL" id="MDQ0208124.1"/>
    </source>
</evidence>